<evidence type="ECO:0000313" key="1">
    <source>
        <dbReference type="EMBL" id="PVX49369.1"/>
    </source>
</evidence>
<protein>
    <recommendedName>
        <fullName evidence="3">Lipoprotein</fullName>
    </recommendedName>
</protein>
<evidence type="ECO:0008006" key="3">
    <source>
        <dbReference type="Google" id="ProtNLM"/>
    </source>
</evidence>
<dbReference type="OrthoDB" id="1116216at2"/>
<sequence>MIRNILGALLCMFFIISCNNDCEDNPPEPLSFKIQWVDSLGNDMFEKKGGFDADSIVSFYNKNRGTVPVDVEVIREKVDSNLYYNYIDAMPLVRKAFELQLDSVFLGPDSLDIDTITLKVIREKNDCFSTVYQFVKLKYNGKTLTGVDSLYVIEK</sequence>
<comment type="caution">
    <text evidence="1">The sequence shown here is derived from an EMBL/GenBank/DDBJ whole genome shotgun (WGS) entry which is preliminary data.</text>
</comment>
<name>A0A7L4UMK8_BALHA</name>
<organism evidence="1 2">
    <name type="scientific">Balneicella halophila</name>
    <dbReference type="NCBI Taxonomy" id="1537566"/>
    <lineage>
        <taxon>Bacteria</taxon>
        <taxon>Pseudomonadati</taxon>
        <taxon>Bacteroidota</taxon>
        <taxon>Bacteroidia</taxon>
        <taxon>Bacteroidales</taxon>
        <taxon>Balneicellaceae</taxon>
        <taxon>Balneicella</taxon>
    </lineage>
</organism>
<accession>A0A7L4UMK8</accession>
<reference evidence="1 2" key="1">
    <citation type="submission" date="2018-05" db="EMBL/GenBank/DDBJ databases">
        <title>Genomic Encyclopedia of Type Strains, Phase IV (KMG-IV): sequencing the most valuable type-strain genomes for metagenomic binning, comparative biology and taxonomic classification.</title>
        <authorList>
            <person name="Goeker M."/>
        </authorList>
    </citation>
    <scope>NUCLEOTIDE SEQUENCE [LARGE SCALE GENOMIC DNA]</scope>
    <source>
        <strain evidence="1 2">DSM 28579</strain>
    </source>
</reference>
<keyword evidence="2" id="KW-1185">Reference proteome</keyword>
<evidence type="ECO:0000313" key="2">
    <source>
        <dbReference type="Proteomes" id="UP000251835"/>
    </source>
</evidence>
<dbReference type="AlphaFoldDB" id="A0A7L4UMK8"/>
<dbReference type="RefSeq" id="WP_116496993.1">
    <property type="nucleotide sequence ID" value="NZ_QENZ01000006.1"/>
</dbReference>
<dbReference type="EMBL" id="QENZ01000006">
    <property type="protein sequence ID" value="PVX49369.1"/>
    <property type="molecule type" value="Genomic_DNA"/>
</dbReference>
<dbReference type="PROSITE" id="PS51257">
    <property type="entry name" value="PROKAR_LIPOPROTEIN"/>
    <property type="match status" value="1"/>
</dbReference>
<proteinExistence type="predicted"/>
<dbReference type="Proteomes" id="UP000251835">
    <property type="component" value="Unassembled WGS sequence"/>
</dbReference>
<gene>
    <name evidence="1" type="ORF">C7377_1785</name>
</gene>